<dbReference type="NCBIfam" id="TIGR01443">
    <property type="entry name" value="intein_Cterm"/>
    <property type="match status" value="1"/>
</dbReference>
<dbReference type="InterPro" id="IPR036844">
    <property type="entry name" value="Hint_dom_sf"/>
</dbReference>
<evidence type="ECO:0008006" key="3">
    <source>
        <dbReference type="Google" id="ProtNLM"/>
    </source>
</evidence>
<proteinExistence type="predicted"/>
<accession>A0A4Y6UV69</accession>
<organism evidence="1 2">
    <name type="scientific">Saccharibacillus brassicae</name>
    <dbReference type="NCBI Taxonomy" id="2583377"/>
    <lineage>
        <taxon>Bacteria</taxon>
        <taxon>Bacillati</taxon>
        <taxon>Bacillota</taxon>
        <taxon>Bacilli</taxon>
        <taxon>Bacillales</taxon>
        <taxon>Paenibacillaceae</taxon>
        <taxon>Saccharibacillus</taxon>
    </lineage>
</organism>
<dbReference type="Pfam" id="PF07591">
    <property type="entry name" value="PT-HINT"/>
    <property type="match status" value="1"/>
</dbReference>
<dbReference type="Gene3D" id="2.170.16.10">
    <property type="entry name" value="Hedgehog/Intein (Hint) domain"/>
    <property type="match status" value="1"/>
</dbReference>
<gene>
    <name evidence="1" type="ORF">FFV09_12605</name>
</gene>
<dbReference type="KEGG" id="saca:FFV09_12605"/>
<keyword evidence="2" id="KW-1185">Reference proteome</keyword>
<evidence type="ECO:0000313" key="2">
    <source>
        <dbReference type="Proteomes" id="UP000316968"/>
    </source>
</evidence>
<dbReference type="SUPFAM" id="SSF51294">
    <property type="entry name" value="Hedgehog/intein (Hint) domain"/>
    <property type="match status" value="1"/>
</dbReference>
<dbReference type="InterPro" id="IPR030934">
    <property type="entry name" value="Intein_C"/>
</dbReference>
<dbReference type="AlphaFoldDB" id="A0A4Y6UV69"/>
<evidence type="ECO:0000313" key="1">
    <source>
        <dbReference type="EMBL" id="QDH21609.1"/>
    </source>
</evidence>
<dbReference type="Proteomes" id="UP000316968">
    <property type="component" value="Chromosome"/>
</dbReference>
<dbReference type="OrthoDB" id="2666939at2"/>
<protein>
    <recommendedName>
        <fullName evidence="3">Intein C-terminal splicing domain-containing protein</fullName>
    </recommendedName>
</protein>
<dbReference type="EMBL" id="CP041217">
    <property type="protein sequence ID" value="QDH21609.1"/>
    <property type="molecule type" value="Genomic_DNA"/>
</dbReference>
<sequence length="148" mass="16685">MTIDKIKIVKHEKMVKVYNFTVADFHTYFVSDLGIWVHNINCLDSDYYLNQALKKQNLSNVPAGGLKQKWSQDGYDFAVRVHAADSRYGKTGNIYRVARKKQGNDANGQGSGWEYIDPNGAWHHTSTLKPSSPNYNAQAAANTHIQLP</sequence>
<name>A0A4Y6UV69_SACBS</name>
<reference evidence="1 2" key="1">
    <citation type="submission" date="2019-06" db="EMBL/GenBank/DDBJ databases">
        <title>Saccharibacillus brassicae sp. nov., an endophytic bacterium isolated from Chinese cabbage seeds (Brassica pekinensis).</title>
        <authorList>
            <person name="Jiang L."/>
            <person name="Lee J."/>
            <person name="Kim S.W."/>
        </authorList>
    </citation>
    <scope>NUCLEOTIDE SEQUENCE [LARGE SCALE GENOMIC DNA]</scope>
    <source>
        <strain evidence="2">KCTC 43072 / ATSA2</strain>
    </source>
</reference>